<evidence type="ECO:0008006" key="3">
    <source>
        <dbReference type="Google" id="ProtNLM"/>
    </source>
</evidence>
<dbReference type="EMBL" id="NRGR01000005">
    <property type="protein sequence ID" value="PCC40823.1"/>
    <property type="molecule type" value="Genomic_DNA"/>
</dbReference>
<dbReference type="Proteomes" id="UP000218598">
    <property type="component" value="Unassembled WGS sequence"/>
</dbReference>
<evidence type="ECO:0000313" key="1">
    <source>
        <dbReference type="EMBL" id="PCC40823.1"/>
    </source>
</evidence>
<proteinExistence type="predicted"/>
<sequence length="245" mass="26373">MVLGSIFLGVDLAADPKRTGIAQLRDDGTNVVIQNVRVGVDDDAIVSAIMGSRKAGVDVPFGWPRAFVELVQGHRTAALAPPPDTGPDWRREVLYRATDLEVRRRVGKTPLSVAADKIAYPAIRWAAIAARLREQGLTVTPDGRGVACEVYPGAALAAWQLAGHPYKGVKNATSRSTLIERLSVRLPWLQWEGHRDACADDDNALDAVIAALVARDVHRGTAMPPPPELADLAADEGWIWLPDGS</sequence>
<dbReference type="Pfam" id="PF04250">
    <property type="entry name" value="DUF429"/>
    <property type="match status" value="1"/>
</dbReference>
<gene>
    <name evidence="1" type="ORF">CIK66_02620</name>
</gene>
<dbReference type="AlphaFoldDB" id="A0A2A3YNH8"/>
<organism evidence="1 2">
    <name type="scientific">Brachybacterium alimentarium</name>
    <dbReference type="NCBI Taxonomy" id="47845"/>
    <lineage>
        <taxon>Bacteria</taxon>
        <taxon>Bacillati</taxon>
        <taxon>Actinomycetota</taxon>
        <taxon>Actinomycetes</taxon>
        <taxon>Micrococcales</taxon>
        <taxon>Dermabacteraceae</taxon>
        <taxon>Brachybacterium</taxon>
    </lineage>
</organism>
<name>A0A2A3YNH8_9MICO</name>
<dbReference type="RefSeq" id="WP_096196548.1">
    <property type="nucleotide sequence ID" value="NZ_JBQQHT010000055.1"/>
</dbReference>
<dbReference type="InterPro" id="IPR007362">
    <property type="entry name" value="DUF429"/>
</dbReference>
<evidence type="ECO:0000313" key="2">
    <source>
        <dbReference type="Proteomes" id="UP000218598"/>
    </source>
</evidence>
<comment type="caution">
    <text evidence="1">The sequence shown here is derived from an EMBL/GenBank/DDBJ whole genome shotgun (WGS) entry which is preliminary data.</text>
</comment>
<accession>A0A2A3YNH8</accession>
<dbReference type="OrthoDB" id="4870479at2"/>
<keyword evidence="2" id="KW-1185">Reference proteome</keyword>
<reference evidence="1 2" key="1">
    <citation type="journal article" date="2017" name="Elife">
        <title>Extensive horizontal gene transfer in cheese-associated bacteria.</title>
        <authorList>
            <person name="Bonham K.S."/>
            <person name="Wolfe B.E."/>
            <person name="Dutton R.J."/>
        </authorList>
    </citation>
    <scope>NUCLEOTIDE SEQUENCE [LARGE SCALE GENOMIC DNA]</scope>
    <source>
        <strain evidence="1 2">341_9</strain>
    </source>
</reference>
<protein>
    <recommendedName>
        <fullName evidence="3">DUF429 domain-containing protein</fullName>
    </recommendedName>
</protein>